<comment type="caution">
    <text evidence="1">The sequence shown here is derived from an EMBL/GenBank/DDBJ whole genome shotgun (WGS) entry which is preliminary data.</text>
</comment>
<sequence length="216" mass="25942">MSTFQDDEREDFAIELFKLEKDLTEGRSGVDAYLNYKGKRIPFELKSTSNGSVTTVRDFGYEHIKKWKDKHWLIGIYKNRNIDHFLYGSPKRMQPWIQEKEHYILPDFQISKLVREKIELKDLFKILGKKEKYLYSDARILHKRQYSMSQYMDSMDLKGGYSPERMLNILKDRAEYLMERGSTLNNPHIPKSYFKDWVKIEKDHSKLLREMVGREL</sequence>
<dbReference type="STRING" id="1798676.A3B90_02475"/>
<dbReference type="EMBL" id="MFPX01000012">
    <property type="protein sequence ID" value="OGH66677.1"/>
    <property type="molecule type" value="Genomic_DNA"/>
</dbReference>
<protein>
    <submittedName>
        <fullName evidence="1">Uncharacterized protein</fullName>
    </submittedName>
</protein>
<accession>A0A1F6M4U7</accession>
<dbReference type="Gene3D" id="3.40.210.10">
    <property type="entry name" value="PVUII Endonuclease, subunit A"/>
    <property type="match status" value="1"/>
</dbReference>
<evidence type="ECO:0000313" key="2">
    <source>
        <dbReference type="Proteomes" id="UP000178742"/>
    </source>
</evidence>
<proteinExistence type="predicted"/>
<dbReference type="AlphaFoldDB" id="A0A1F6M4U7"/>
<dbReference type="Proteomes" id="UP000178742">
    <property type="component" value="Unassembled WGS sequence"/>
</dbReference>
<name>A0A1F6M4U7_9BACT</name>
<dbReference type="InterPro" id="IPR038402">
    <property type="entry name" value="PvuII_sf"/>
</dbReference>
<gene>
    <name evidence="1" type="ORF">A3B90_02475</name>
</gene>
<evidence type="ECO:0000313" key="1">
    <source>
        <dbReference type="EMBL" id="OGH66677.1"/>
    </source>
</evidence>
<reference evidence="1 2" key="1">
    <citation type="journal article" date="2016" name="Nat. Commun.">
        <title>Thousands of microbial genomes shed light on interconnected biogeochemical processes in an aquifer system.</title>
        <authorList>
            <person name="Anantharaman K."/>
            <person name="Brown C.T."/>
            <person name="Hug L.A."/>
            <person name="Sharon I."/>
            <person name="Castelle C.J."/>
            <person name="Probst A.J."/>
            <person name="Thomas B.C."/>
            <person name="Singh A."/>
            <person name="Wilkins M.J."/>
            <person name="Karaoz U."/>
            <person name="Brodie E.L."/>
            <person name="Williams K.H."/>
            <person name="Hubbard S.S."/>
            <person name="Banfield J.F."/>
        </authorList>
    </citation>
    <scope>NUCLEOTIDE SEQUENCE [LARGE SCALE GENOMIC DNA]</scope>
</reference>
<organism evidence="1 2">
    <name type="scientific">Candidatus Magasanikbacteria bacterium RIFCSPHIGHO2_02_FULL_41_13</name>
    <dbReference type="NCBI Taxonomy" id="1798676"/>
    <lineage>
        <taxon>Bacteria</taxon>
        <taxon>Candidatus Magasanikiibacteriota</taxon>
    </lineage>
</organism>